<dbReference type="GO" id="GO:0003677">
    <property type="term" value="F:DNA binding"/>
    <property type="evidence" value="ECO:0007669"/>
    <property type="project" value="UniProtKB-KW"/>
</dbReference>
<name>A0A3A1Y1H1_9GAMM</name>
<evidence type="ECO:0000313" key="5">
    <source>
        <dbReference type="Proteomes" id="UP000265964"/>
    </source>
</evidence>
<feature type="non-terminal residue" evidence="4">
    <location>
        <position position="1"/>
    </location>
</feature>
<keyword evidence="3" id="KW-0175">Coiled coil</keyword>
<proteinExistence type="predicted"/>
<accession>A0A3A1Y1H1</accession>
<dbReference type="GO" id="GO:0009307">
    <property type="term" value="P:DNA restriction-modification system"/>
    <property type="evidence" value="ECO:0007669"/>
    <property type="project" value="UniProtKB-KW"/>
</dbReference>
<comment type="caution">
    <text evidence="4">The sequence shown here is derived from an EMBL/GenBank/DDBJ whole genome shotgun (WGS) entry which is preliminary data.</text>
</comment>
<dbReference type="Proteomes" id="UP000265964">
    <property type="component" value="Unassembled WGS sequence"/>
</dbReference>
<gene>
    <name evidence="4" type="ORF">CKF59_07755</name>
</gene>
<keyword evidence="2" id="KW-0238">DNA-binding</keyword>
<evidence type="ECO:0008006" key="6">
    <source>
        <dbReference type="Google" id="ProtNLM"/>
    </source>
</evidence>
<evidence type="ECO:0000256" key="2">
    <source>
        <dbReference type="ARBA" id="ARBA00023125"/>
    </source>
</evidence>
<evidence type="ECO:0000256" key="1">
    <source>
        <dbReference type="ARBA" id="ARBA00022747"/>
    </source>
</evidence>
<sequence length="182" mass="21260">EYGDYIPIDWSFLPINQFIKALKTGNKDANFSDVNGKYKFFTCSQNTLNCQSYSFDCDAILLSGNGELNVKHYSGKFDAYQRVYVIELNNRERYYKAPIYQATKSEINRFKMISSGSVIKFINRQNVESIRLFKFNNDKVLYSKLNTLLDQIELNNREIEKLLSLKQELIQLIFSNSIKVNL</sequence>
<dbReference type="InterPro" id="IPR044946">
    <property type="entry name" value="Restrct_endonuc_typeI_TRD_sf"/>
</dbReference>
<evidence type="ECO:0000256" key="3">
    <source>
        <dbReference type="SAM" id="Coils"/>
    </source>
</evidence>
<evidence type="ECO:0000313" key="4">
    <source>
        <dbReference type="EMBL" id="RIY31270.1"/>
    </source>
</evidence>
<dbReference type="AlphaFoldDB" id="A0A3A1Y1H1"/>
<protein>
    <recommendedName>
        <fullName evidence="6">Restriction endonuclease subunit S</fullName>
    </recommendedName>
</protein>
<keyword evidence="5" id="KW-1185">Reference proteome</keyword>
<dbReference type="SUPFAM" id="SSF116734">
    <property type="entry name" value="DNA methylase specificity domain"/>
    <property type="match status" value="1"/>
</dbReference>
<reference evidence="4 5" key="1">
    <citation type="submission" date="2017-08" db="EMBL/GenBank/DDBJ databases">
        <title>Reclassification of Bisgaard taxon 37 and 44.</title>
        <authorList>
            <person name="Christensen H."/>
        </authorList>
    </citation>
    <scope>NUCLEOTIDE SEQUENCE [LARGE SCALE GENOMIC DNA]</scope>
    <source>
        <strain evidence="4 5">EEAB3T1</strain>
    </source>
</reference>
<dbReference type="Gene3D" id="3.90.220.20">
    <property type="entry name" value="DNA methylase specificity domains"/>
    <property type="match status" value="1"/>
</dbReference>
<dbReference type="EMBL" id="NRJF01000296">
    <property type="protein sequence ID" value="RIY31270.1"/>
    <property type="molecule type" value="Genomic_DNA"/>
</dbReference>
<organism evidence="4 5">
    <name type="scientific">Psittacicella gerlachiana</name>
    <dbReference type="NCBI Taxonomy" id="2028574"/>
    <lineage>
        <taxon>Bacteria</taxon>
        <taxon>Pseudomonadati</taxon>
        <taxon>Pseudomonadota</taxon>
        <taxon>Gammaproteobacteria</taxon>
        <taxon>Pasteurellales</taxon>
        <taxon>Psittacicellaceae</taxon>
        <taxon>Psittacicella</taxon>
    </lineage>
</organism>
<keyword evidence="1" id="KW-0680">Restriction system</keyword>
<feature type="coiled-coil region" evidence="3">
    <location>
        <begin position="142"/>
        <end position="169"/>
    </location>
</feature>